<evidence type="ECO:0000256" key="7">
    <source>
        <dbReference type="ARBA" id="ARBA00030904"/>
    </source>
</evidence>
<feature type="domain" description="WHEP-TRS" evidence="10">
    <location>
        <begin position="571"/>
        <end position="619"/>
    </location>
</feature>
<dbReference type="OrthoDB" id="24670at2759"/>
<evidence type="ECO:0000256" key="4">
    <source>
        <dbReference type="ARBA" id="ARBA00022840"/>
    </source>
</evidence>
<dbReference type="GO" id="GO:0004825">
    <property type="term" value="F:methionine-tRNA ligase activity"/>
    <property type="evidence" value="ECO:0007669"/>
    <property type="project" value="UniProtKB-EC"/>
</dbReference>
<organism evidence="11 12">
    <name type="scientific">Diacronema lutheri</name>
    <name type="common">Unicellular marine alga</name>
    <name type="synonym">Monochrysis lutheri</name>
    <dbReference type="NCBI Taxonomy" id="2081491"/>
    <lineage>
        <taxon>Eukaryota</taxon>
        <taxon>Haptista</taxon>
        <taxon>Haptophyta</taxon>
        <taxon>Pavlovophyceae</taxon>
        <taxon>Pavlovales</taxon>
        <taxon>Pavlovaceae</taxon>
        <taxon>Diacronema</taxon>
    </lineage>
</organism>
<dbReference type="SMART" id="SM00991">
    <property type="entry name" value="WHEP-TRS"/>
    <property type="match status" value="1"/>
</dbReference>
<dbReference type="Proteomes" id="UP000751190">
    <property type="component" value="Unassembled WGS sequence"/>
</dbReference>
<proteinExistence type="inferred from homology"/>
<name>A0A8J6CFE8_DIALT</name>
<protein>
    <recommendedName>
        <fullName evidence="1">methionine--tRNA ligase</fullName>
        <ecNumber evidence="1">6.1.1.10</ecNumber>
    </recommendedName>
    <alternativeName>
        <fullName evidence="7">Methionyl-tRNA synthetase</fullName>
    </alternativeName>
</protein>
<dbReference type="InterPro" id="IPR033911">
    <property type="entry name" value="MetRS_core"/>
</dbReference>
<reference evidence="11" key="1">
    <citation type="submission" date="2021-05" db="EMBL/GenBank/DDBJ databases">
        <title>The genome of the haptophyte Pavlova lutheri (Diacronema luteri, Pavlovales) - a model for lipid biosynthesis in eukaryotic algae.</title>
        <authorList>
            <person name="Hulatt C.J."/>
            <person name="Posewitz M.C."/>
        </authorList>
    </citation>
    <scope>NUCLEOTIDE SEQUENCE</scope>
    <source>
        <strain evidence="11">NIVA-4/92</strain>
    </source>
</reference>
<evidence type="ECO:0000256" key="2">
    <source>
        <dbReference type="ARBA" id="ARBA00022598"/>
    </source>
</evidence>
<dbReference type="Pfam" id="PF00133">
    <property type="entry name" value="tRNA-synt_1"/>
    <property type="match status" value="1"/>
</dbReference>
<evidence type="ECO:0000256" key="1">
    <source>
        <dbReference type="ARBA" id="ARBA00012838"/>
    </source>
</evidence>
<dbReference type="InterPro" id="IPR023457">
    <property type="entry name" value="Met-tRNA_synth_2"/>
</dbReference>
<dbReference type="InterPro" id="IPR041872">
    <property type="entry name" value="Anticodon_Met"/>
</dbReference>
<dbReference type="Pfam" id="PF09334">
    <property type="entry name" value="tRNA-synt_1g"/>
    <property type="match status" value="1"/>
</dbReference>
<dbReference type="Gene3D" id="1.10.730.10">
    <property type="entry name" value="Isoleucyl-tRNA Synthetase, Domain 1"/>
    <property type="match status" value="1"/>
</dbReference>
<keyword evidence="3 8" id="KW-0547">Nucleotide-binding</keyword>
<evidence type="ECO:0000313" key="12">
    <source>
        <dbReference type="Proteomes" id="UP000751190"/>
    </source>
</evidence>
<dbReference type="InterPro" id="IPR015413">
    <property type="entry name" value="Methionyl/Leucyl_tRNA_Synth"/>
</dbReference>
<dbReference type="SUPFAM" id="SSF47060">
    <property type="entry name" value="S15/NS1 RNA-binding domain"/>
    <property type="match status" value="1"/>
</dbReference>
<dbReference type="PROSITE" id="PS00762">
    <property type="entry name" value="WHEP_TRS_1"/>
    <property type="match status" value="1"/>
</dbReference>
<keyword evidence="12" id="KW-1185">Reference proteome</keyword>
<dbReference type="Gene3D" id="2.170.220.10">
    <property type="match status" value="1"/>
</dbReference>
<dbReference type="CDD" id="cd07957">
    <property type="entry name" value="Anticodon_Ia_Met"/>
    <property type="match status" value="1"/>
</dbReference>
<dbReference type="Pfam" id="PF00458">
    <property type="entry name" value="WHEP-TRS"/>
    <property type="match status" value="1"/>
</dbReference>
<evidence type="ECO:0000256" key="8">
    <source>
        <dbReference type="RuleBase" id="RU363039"/>
    </source>
</evidence>
<dbReference type="PANTHER" id="PTHR43326">
    <property type="entry name" value="METHIONYL-TRNA SYNTHETASE"/>
    <property type="match status" value="1"/>
</dbReference>
<dbReference type="FunFam" id="2.170.220.10:FF:000002">
    <property type="entry name" value="Methionine--tRNA ligase"/>
    <property type="match status" value="1"/>
</dbReference>
<comment type="similarity">
    <text evidence="8">Belongs to the class-I aminoacyl-tRNA synthetase family.</text>
</comment>
<keyword evidence="4 8" id="KW-0067">ATP-binding</keyword>
<dbReference type="InterPro" id="IPR002300">
    <property type="entry name" value="aa-tRNA-synth_Ia"/>
</dbReference>
<dbReference type="SUPFAM" id="SSF47323">
    <property type="entry name" value="Anticodon-binding domain of a subclass of class I aminoacyl-tRNA synthetases"/>
    <property type="match status" value="1"/>
</dbReference>
<dbReference type="Gene3D" id="3.40.50.620">
    <property type="entry name" value="HUPs"/>
    <property type="match status" value="1"/>
</dbReference>
<dbReference type="PANTHER" id="PTHR43326:SF1">
    <property type="entry name" value="METHIONINE--TRNA LIGASE, MITOCHONDRIAL"/>
    <property type="match status" value="1"/>
</dbReference>
<dbReference type="InterPro" id="IPR014729">
    <property type="entry name" value="Rossmann-like_a/b/a_fold"/>
</dbReference>
<evidence type="ECO:0000256" key="3">
    <source>
        <dbReference type="ARBA" id="ARBA00022741"/>
    </source>
</evidence>
<evidence type="ECO:0000313" key="11">
    <source>
        <dbReference type="EMBL" id="KAG8470634.1"/>
    </source>
</evidence>
<evidence type="ECO:0000256" key="5">
    <source>
        <dbReference type="ARBA" id="ARBA00022917"/>
    </source>
</evidence>
<dbReference type="InterPro" id="IPR014758">
    <property type="entry name" value="Met-tRNA_synth"/>
</dbReference>
<dbReference type="InterPro" id="IPR009080">
    <property type="entry name" value="tRNAsynth_Ia_anticodon-bd"/>
</dbReference>
<dbReference type="InterPro" id="IPR009068">
    <property type="entry name" value="uS15_NS1_RNA-bd_sf"/>
</dbReference>
<feature type="region of interest" description="Disordered" evidence="9">
    <location>
        <begin position="542"/>
        <end position="563"/>
    </location>
</feature>
<dbReference type="NCBIfam" id="NF008900">
    <property type="entry name" value="PRK12267.1"/>
    <property type="match status" value="1"/>
</dbReference>
<sequence>MSTMAEREAAEPGFYITTPIYYVNDKPHIGHAYTTVASDAFARFNRLDGKRVRFLTGTDEHGQKVQQSAEKAGVAPQQFTDRVSANFRSLATLLLATHDDFIRTTEPRHKATVHALWAEMVRNGHIYKGAYEGWYSVRDEAFYAEGELVDGKAPTGAEVAWVSEPSYFFRLSAFTQPLLELYGQRPDFIMPAARRNEMLRFVEGGLQDLSISRTAFSWGIPVPDDEEHVIYVWLDALTNYLTACGYDVADLDALRSGAARGGPTAVWPPTVHIVGKDILRFHTVFWPAFLLACGLEVPRRVFAHGWWTIQGAKMSKSVGNVVDPFELVDAYGVDAVRYFLLTGVPFGADGDYSRDALVNLVNANLANQMGNLLHRTMMLVHSKCDGCVPLAGALTDTERGLLDKTYGLLAVCRAHMDAQAVHRMADELASTVRLCNEYIDAQAPWSLGKTDPARMRTVLWTLLEALRCIGILMQPLTPQASIRMLDQLGIRPSPSGSHAGSAAAPVDDARSFAAVSPGHAVVAGTRLPAPAPVFPRIELEEAPPSAQPAAAPAVPTQPSAHAAADDQCLDAIDDVEGAVREQGERVRALKAAKADKAQIDSEVAKLLKLKGRLAAAPAN</sequence>
<gene>
    <name evidence="11" type="ORF">KFE25_009055</name>
</gene>
<accession>A0A8J6CFE8</accession>
<dbReference type="NCBIfam" id="TIGR00398">
    <property type="entry name" value="metG"/>
    <property type="match status" value="1"/>
</dbReference>
<dbReference type="Pfam" id="PF19303">
    <property type="entry name" value="Anticodon_3"/>
    <property type="match status" value="1"/>
</dbReference>
<keyword evidence="5 8" id="KW-0648">Protein biosynthesis</keyword>
<comment type="caution">
    <text evidence="11">The sequence shown here is derived from an EMBL/GenBank/DDBJ whole genome shotgun (WGS) entry which is preliminary data.</text>
</comment>
<dbReference type="PRINTS" id="PR01041">
    <property type="entry name" value="TRNASYNTHMET"/>
</dbReference>
<dbReference type="GO" id="GO:0005524">
    <property type="term" value="F:ATP binding"/>
    <property type="evidence" value="ECO:0007669"/>
    <property type="project" value="UniProtKB-KW"/>
</dbReference>
<evidence type="ECO:0000256" key="9">
    <source>
        <dbReference type="SAM" id="MobiDB-lite"/>
    </source>
</evidence>
<keyword evidence="2 8" id="KW-0436">Ligase</keyword>
<dbReference type="OMA" id="NMFLPDR"/>
<feature type="compositionally biased region" description="Low complexity" evidence="9">
    <location>
        <begin position="542"/>
        <end position="560"/>
    </location>
</feature>
<dbReference type="AlphaFoldDB" id="A0A8J6CFE8"/>
<keyword evidence="6 8" id="KW-0030">Aminoacyl-tRNA synthetase</keyword>
<dbReference type="GO" id="GO:0006431">
    <property type="term" value="P:methionyl-tRNA aminoacylation"/>
    <property type="evidence" value="ECO:0007669"/>
    <property type="project" value="InterPro"/>
</dbReference>
<dbReference type="SUPFAM" id="SSF52374">
    <property type="entry name" value="Nucleotidylyl transferase"/>
    <property type="match status" value="1"/>
</dbReference>
<dbReference type="Gene3D" id="1.10.287.10">
    <property type="entry name" value="S15/NS1, RNA-binding"/>
    <property type="match status" value="1"/>
</dbReference>
<dbReference type="CDD" id="cd00814">
    <property type="entry name" value="MetRS_core"/>
    <property type="match status" value="1"/>
</dbReference>
<dbReference type="InterPro" id="IPR000738">
    <property type="entry name" value="WHEP-TRS_dom"/>
</dbReference>
<dbReference type="EC" id="6.1.1.10" evidence="1"/>
<evidence type="ECO:0000256" key="6">
    <source>
        <dbReference type="ARBA" id="ARBA00023146"/>
    </source>
</evidence>
<dbReference type="EMBL" id="JAGTXO010000001">
    <property type="protein sequence ID" value="KAG8470634.1"/>
    <property type="molecule type" value="Genomic_DNA"/>
</dbReference>
<evidence type="ECO:0000259" key="10">
    <source>
        <dbReference type="PROSITE" id="PS51185"/>
    </source>
</evidence>
<dbReference type="HAMAP" id="MF_01228">
    <property type="entry name" value="Met_tRNA_synth_type2"/>
    <property type="match status" value="1"/>
</dbReference>
<dbReference type="PROSITE" id="PS51185">
    <property type="entry name" value="WHEP_TRS_2"/>
    <property type="match status" value="1"/>
</dbReference>